<organism evidence="1">
    <name type="scientific">seawater metagenome</name>
    <dbReference type="NCBI Taxonomy" id="1561972"/>
    <lineage>
        <taxon>unclassified sequences</taxon>
        <taxon>metagenomes</taxon>
        <taxon>ecological metagenomes</taxon>
    </lineage>
</organism>
<evidence type="ECO:0000313" key="1">
    <source>
        <dbReference type="EMBL" id="VVU94606.1"/>
    </source>
</evidence>
<gene>
    <name evidence="1" type="ORF">CPAV1605_331</name>
</gene>
<sequence>MDYKNKYLKYKSKYLELKGGLRIFDGLDESGESKFIDGNGKICITCKPIDKDVECLKKEEDEDGKFYSKSNCDIYLGMKKLTSSTNTKLNNRQFKKDSRTSLKRLLEAISKKNFSCLTGLPFSLEMQENILKYFPANEVIARIQSCPPPSQRMSIKLTETFESSVYLNKYPYAQSTKTWTLIDNFVIKNLSLYIPEDLNLLSINDYRFLNSVNDIQITYPLFNQGMIRLRKFKNVEKLEIGLIRKALTEKDLMNFVQTFPKLNFILLVYNGYLHGITQQEINLLDNLKIDYEVIYKDNYHDWLGDYDYIEYDDDEEEEIFLGPDPNFQDGNY</sequence>
<name>A0A5E8CHS6_9ZZZZ</name>
<dbReference type="EMBL" id="CABVLZ010000001">
    <property type="protein sequence ID" value="VVU94606.1"/>
    <property type="molecule type" value="Genomic_DNA"/>
</dbReference>
<proteinExistence type="predicted"/>
<accession>A0A5E8CHS6</accession>
<dbReference type="AlphaFoldDB" id="A0A5E8CHS6"/>
<reference evidence="1" key="1">
    <citation type="submission" date="2019-09" db="EMBL/GenBank/DDBJ databases">
        <authorList>
            <person name="Needham M D."/>
        </authorList>
    </citation>
    <scope>NUCLEOTIDE SEQUENCE</scope>
</reference>
<protein>
    <submittedName>
        <fullName evidence="1">Uncharacterized protein</fullName>
    </submittedName>
</protein>